<dbReference type="InterPro" id="IPR001173">
    <property type="entry name" value="Glyco_trans_2-like"/>
</dbReference>
<dbReference type="Proteomes" id="UP000824029">
    <property type="component" value="Unassembled WGS sequence"/>
</dbReference>
<dbReference type="EMBL" id="DXBZ01000059">
    <property type="protein sequence ID" value="HIZ18120.1"/>
    <property type="molecule type" value="Genomic_DNA"/>
</dbReference>
<dbReference type="EC" id="2.4.-.-" evidence="2"/>
<dbReference type="Pfam" id="PF00535">
    <property type="entry name" value="Glycos_transf_2"/>
    <property type="match status" value="1"/>
</dbReference>
<reference evidence="2" key="2">
    <citation type="submission" date="2021-04" db="EMBL/GenBank/DDBJ databases">
        <authorList>
            <person name="Gilroy R."/>
        </authorList>
    </citation>
    <scope>NUCLEOTIDE SEQUENCE</scope>
    <source>
        <strain evidence="2">ChiHecolR3B27-1887</strain>
    </source>
</reference>
<keyword evidence="2" id="KW-0328">Glycosyltransferase</keyword>
<feature type="domain" description="Glycosyltransferase 2-like" evidence="1">
    <location>
        <begin position="14"/>
        <end position="164"/>
    </location>
</feature>
<evidence type="ECO:0000259" key="1">
    <source>
        <dbReference type="Pfam" id="PF00535"/>
    </source>
</evidence>
<dbReference type="PANTHER" id="PTHR22916:SF3">
    <property type="entry name" value="UDP-GLCNAC:BETAGAL BETA-1,3-N-ACETYLGLUCOSAMINYLTRANSFERASE-LIKE PROTEIN 1"/>
    <property type="match status" value="1"/>
</dbReference>
<protein>
    <submittedName>
        <fullName evidence="2">Glycosyltransferase</fullName>
        <ecNumber evidence="2">2.4.-.-</ecNumber>
    </submittedName>
</protein>
<comment type="caution">
    <text evidence="2">The sequence shown here is derived from an EMBL/GenBank/DDBJ whole genome shotgun (WGS) entry which is preliminary data.</text>
</comment>
<evidence type="ECO:0000313" key="2">
    <source>
        <dbReference type="EMBL" id="HIZ18120.1"/>
    </source>
</evidence>
<sequence>MSAINPSENHELVSVVIPVYNAGATLDECLASVEAQTHRELEIICVNDGSTDGSAKIARDHAARDSRLVLIDKPNEGYGASCNRGIAAARGTWVAILEPDDVLPPTAYEDLLARVDELGGSGAVDVVRGAYWRVVSDEKNGEARVSCPYRGRVKPRRQPFAIGDGVELLRHHPAIWAGAYRRSYLVDQGIRFVEVPGAGWADNPFLVETLCRTDRIAYTDRCVYVYRERDLREAESLAARSPATPLERWNDMMDAAEAAGVSDRRVLSALALRGVNYALITLEGAGEDAPGVRELLERSMARLDPRLVFSEPGISSTGRALFARVRGIAEPRGGRVAHLAYLLREGLYRVRTNGLAFSVRTALSRRGGRLG</sequence>
<dbReference type="InterPro" id="IPR029044">
    <property type="entry name" value="Nucleotide-diphossugar_trans"/>
</dbReference>
<dbReference type="CDD" id="cd00761">
    <property type="entry name" value="Glyco_tranf_GTA_type"/>
    <property type="match status" value="1"/>
</dbReference>
<gene>
    <name evidence="2" type="ORF">IAA22_03270</name>
</gene>
<accession>A0A9D2IPL3</accession>
<keyword evidence="2" id="KW-0808">Transferase</keyword>
<dbReference type="AlphaFoldDB" id="A0A9D2IPL3"/>
<evidence type="ECO:0000313" key="3">
    <source>
        <dbReference type="Proteomes" id="UP000824029"/>
    </source>
</evidence>
<dbReference type="PANTHER" id="PTHR22916">
    <property type="entry name" value="GLYCOSYLTRANSFERASE"/>
    <property type="match status" value="1"/>
</dbReference>
<proteinExistence type="predicted"/>
<dbReference type="SUPFAM" id="SSF53448">
    <property type="entry name" value="Nucleotide-diphospho-sugar transferases"/>
    <property type="match status" value="1"/>
</dbReference>
<reference evidence="2" key="1">
    <citation type="journal article" date="2021" name="PeerJ">
        <title>Extensive microbial diversity within the chicken gut microbiome revealed by metagenomics and culture.</title>
        <authorList>
            <person name="Gilroy R."/>
            <person name="Ravi A."/>
            <person name="Getino M."/>
            <person name="Pursley I."/>
            <person name="Horton D.L."/>
            <person name="Alikhan N.F."/>
            <person name="Baker D."/>
            <person name="Gharbi K."/>
            <person name="Hall N."/>
            <person name="Watson M."/>
            <person name="Adriaenssens E.M."/>
            <person name="Foster-Nyarko E."/>
            <person name="Jarju S."/>
            <person name="Secka A."/>
            <person name="Antonio M."/>
            <person name="Oren A."/>
            <person name="Chaudhuri R.R."/>
            <person name="La Ragione R."/>
            <person name="Hildebrand F."/>
            <person name="Pallen M.J."/>
        </authorList>
    </citation>
    <scope>NUCLEOTIDE SEQUENCE</scope>
    <source>
        <strain evidence="2">ChiHecolR3B27-1887</strain>
    </source>
</reference>
<name>A0A9D2IPL3_9ACTN</name>
<dbReference type="GO" id="GO:0016758">
    <property type="term" value="F:hexosyltransferase activity"/>
    <property type="evidence" value="ECO:0007669"/>
    <property type="project" value="UniProtKB-ARBA"/>
</dbReference>
<organism evidence="2 3">
    <name type="scientific">Candidatus Olsenella stercoravium</name>
    <dbReference type="NCBI Taxonomy" id="2838713"/>
    <lineage>
        <taxon>Bacteria</taxon>
        <taxon>Bacillati</taxon>
        <taxon>Actinomycetota</taxon>
        <taxon>Coriobacteriia</taxon>
        <taxon>Coriobacteriales</taxon>
        <taxon>Atopobiaceae</taxon>
        <taxon>Olsenella</taxon>
    </lineage>
</organism>
<dbReference type="Gene3D" id="3.90.550.10">
    <property type="entry name" value="Spore Coat Polysaccharide Biosynthesis Protein SpsA, Chain A"/>
    <property type="match status" value="1"/>
</dbReference>